<comment type="caution">
    <text evidence="2">The sequence shown here is derived from an EMBL/GenBank/DDBJ whole genome shotgun (WGS) entry which is preliminary data.</text>
</comment>
<gene>
    <name evidence="2" type="ORF">SBRCBS47491_003049</name>
</gene>
<proteinExistence type="predicted"/>
<accession>A0ABP0BBV8</accession>
<evidence type="ECO:0000256" key="1">
    <source>
        <dbReference type="SAM" id="MobiDB-lite"/>
    </source>
</evidence>
<feature type="compositionally biased region" description="Acidic residues" evidence="1">
    <location>
        <begin position="13"/>
        <end position="27"/>
    </location>
</feature>
<protein>
    <submittedName>
        <fullName evidence="2">Uncharacterized protein</fullName>
    </submittedName>
</protein>
<evidence type="ECO:0000313" key="2">
    <source>
        <dbReference type="EMBL" id="CAK7217104.1"/>
    </source>
</evidence>
<evidence type="ECO:0000313" key="3">
    <source>
        <dbReference type="Proteomes" id="UP001642406"/>
    </source>
</evidence>
<organism evidence="2 3">
    <name type="scientific">Sporothrix bragantina</name>
    <dbReference type="NCBI Taxonomy" id="671064"/>
    <lineage>
        <taxon>Eukaryota</taxon>
        <taxon>Fungi</taxon>
        <taxon>Dikarya</taxon>
        <taxon>Ascomycota</taxon>
        <taxon>Pezizomycotina</taxon>
        <taxon>Sordariomycetes</taxon>
        <taxon>Sordariomycetidae</taxon>
        <taxon>Ophiostomatales</taxon>
        <taxon>Ophiostomataceae</taxon>
        <taxon>Sporothrix</taxon>
    </lineage>
</organism>
<name>A0ABP0BBV8_9PEZI</name>
<dbReference type="EMBL" id="CAWUHC010000019">
    <property type="protein sequence ID" value="CAK7217104.1"/>
    <property type="molecule type" value="Genomic_DNA"/>
</dbReference>
<feature type="region of interest" description="Disordered" evidence="1">
    <location>
        <begin position="1"/>
        <end position="29"/>
    </location>
</feature>
<reference evidence="2 3" key="1">
    <citation type="submission" date="2024-01" db="EMBL/GenBank/DDBJ databases">
        <authorList>
            <person name="Allen C."/>
            <person name="Tagirdzhanova G."/>
        </authorList>
    </citation>
    <scope>NUCLEOTIDE SEQUENCE [LARGE SCALE GENOMIC DNA]</scope>
</reference>
<keyword evidence="3" id="KW-1185">Reference proteome</keyword>
<sequence length="446" mass="49909">MDQGWLKANGPSEFDDEDPYVSDDDGGPSEVRISPAMFRALASGCTLDDVDSLRRVLPETPTMRPVTPHDKIMDVSKDTIRCNNVMPYCHRRQFDIHTGEELSPAYRIDQGPPSSVLWSPPGVTPERAGLYLLLLQEGQGEQQHPVRGSGMASLFQRMAPLDCNKLRTHLYGGLQGDEEEQSGNSSLSSTSFSSSSWVSSASLDSVANDKNDGHEERRRTMTFTWSEVNEAVRNCHFDAATTSLKEVNIGTRSLTRIGTETLRVRANAVATERALLQTFRNSWHTIQSGQVADASLVAANEEAQAAITAQARCLSVVEHQVELCRKAELARECQEAQEHYREQCRIEKQEKRRAARESRQARNQVRRRRRIVRNINESLRSLRTTVGESEARLARGRELQTVLIQRLKDGEARLERLCQDHGVSDVAALSEVLAARMAQLGVEEEE</sequence>
<dbReference type="Proteomes" id="UP001642406">
    <property type="component" value="Unassembled WGS sequence"/>
</dbReference>